<accession>A0A558NRQ0</accession>
<sequence>MVYPRAISPNYQPAPKDAGFHVVQALLLLTRHLPL</sequence>
<dbReference type="Proteomes" id="UP000318940">
    <property type="component" value="Unassembled WGS sequence"/>
</dbReference>
<reference evidence="4 5" key="1">
    <citation type="submission" date="2019-07" db="EMBL/GenBank/DDBJ databases">
        <authorList>
            <person name="Mohale T."/>
        </authorList>
    </citation>
    <scope>NUCLEOTIDE SEQUENCE [LARGE SCALE GENOMIC DNA]</scope>
    <source>
        <strain evidence="2 6">NTPn 126</strain>
        <strain evidence="1 5">NTPn 189</strain>
        <strain evidence="3 4">NTPn 59</strain>
    </source>
</reference>
<protein>
    <submittedName>
        <fullName evidence="3">PTS cellbiose transporter subunit IIC</fullName>
    </submittedName>
</protein>
<dbReference type="Proteomes" id="UP000320896">
    <property type="component" value="Unassembled WGS sequence"/>
</dbReference>
<dbReference type="Proteomes" id="UP000315060">
    <property type="component" value="Unassembled WGS sequence"/>
</dbReference>
<evidence type="ECO:0000313" key="1">
    <source>
        <dbReference type="EMBL" id="TVW26366.1"/>
    </source>
</evidence>
<evidence type="ECO:0000313" key="2">
    <source>
        <dbReference type="EMBL" id="TVW83730.1"/>
    </source>
</evidence>
<dbReference type="EMBL" id="VMWH01000092">
    <property type="protein sequence ID" value="TVW83730.1"/>
    <property type="molecule type" value="Genomic_DNA"/>
</dbReference>
<comment type="caution">
    <text evidence="3">The sequence shown here is derived from an EMBL/GenBank/DDBJ whole genome shotgun (WGS) entry which is preliminary data.</text>
</comment>
<evidence type="ECO:0000313" key="3">
    <source>
        <dbReference type="EMBL" id="TVX68516.1"/>
    </source>
</evidence>
<proteinExistence type="predicted"/>
<dbReference type="EMBL" id="VMVH01000072">
    <property type="protein sequence ID" value="TVW26366.1"/>
    <property type="molecule type" value="Genomic_DNA"/>
</dbReference>
<evidence type="ECO:0000313" key="4">
    <source>
        <dbReference type="Proteomes" id="UP000315060"/>
    </source>
</evidence>
<dbReference type="AlphaFoldDB" id="A0A558NRQ0"/>
<name>A0A558NRQ0_STREE</name>
<organism evidence="3 4">
    <name type="scientific">Streptococcus pneumoniae</name>
    <dbReference type="NCBI Taxonomy" id="1313"/>
    <lineage>
        <taxon>Bacteria</taxon>
        <taxon>Bacillati</taxon>
        <taxon>Bacillota</taxon>
        <taxon>Bacilli</taxon>
        <taxon>Lactobacillales</taxon>
        <taxon>Streptococcaceae</taxon>
        <taxon>Streptococcus</taxon>
    </lineage>
</organism>
<dbReference type="EMBL" id="VMYC01000154">
    <property type="protein sequence ID" value="TVX68516.1"/>
    <property type="molecule type" value="Genomic_DNA"/>
</dbReference>
<evidence type="ECO:0000313" key="6">
    <source>
        <dbReference type="Proteomes" id="UP000320896"/>
    </source>
</evidence>
<gene>
    <name evidence="3" type="ORF">AZJ28_08840</name>
    <name evidence="2" type="ORF">AZJ70_08065</name>
    <name evidence="1" type="ORF">AZK02_08085</name>
</gene>
<evidence type="ECO:0000313" key="5">
    <source>
        <dbReference type="Proteomes" id="UP000318940"/>
    </source>
</evidence>